<dbReference type="EMBL" id="SMKX01000001">
    <property type="protein sequence ID" value="TDD63457.1"/>
    <property type="molecule type" value="Genomic_DNA"/>
</dbReference>
<reference evidence="1 2" key="1">
    <citation type="submission" date="2019-03" db="EMBL/GenBank/DDBJ databases">
        <title>Draft genome sequences of novel Actinobacteria.</title>
        <authorList>
            <person name="Sahin N."/>
            <person name="Ay H."/>
            <person name="Saygin H."/>
        </authorList>
    </citation>
    <scope>NUCLEOTIDE SEQUENCE [LARGE SCALE GENOMIC DNA]</scope>
    <source>
        <strain evidence="1 2">JCM 13523</strain>
    </source>
</reference>
<evidence type="ECO:0000313" key="2">
    <source>
        <dbReference type="Proteomes" id="UP000295124"/>
    </source>
</evidence>
<name>A0A4V2YQW3_9ACTN</name>
<dbReference type="Proteomes" id="UP000295124">
    <property type="component" value="Unassembled WGS sequence"/>
</dbReference>
<gene>
    <name evidence="1" type="ORF">E1263_00455</name>
</gene>
<dbReference type="AlphaFoldDB" id="A0A4V2YQW3"/>
<accession>A0A4V2YQW3</accession>
<proteinExistence type="predicted"/>
<keyword evidence="2" id="KW-1185">Reference proteome</keyword>
<sequence>MRRWSRRCAGHWRSISSGRLLNIWATPSIKLTFADEVTTAKTTLATSGRLSAQARRAGQ</sequence>
<dbReference type="RefSeq" id="WP_165956409.1">
    <property type="nucleotide sequence ID" value="NZ_SMKX01000001.1"/>
</dbReference>
<comment type="caution">
    <text evidence="1">The sequence shown here is derived from an EMBL/GenBank/DDBJ whole genome shotgun (WGS) entry which is preliminary data.</text>
</comment>
<protein>
    <submittedName>
        <fullName evidence="1">Uncharacterized protein</fullName>
    </submittedName>
</protein>
<evidence type="ECO:0000313" key="1">
    <source>
        <dbReference type="EMBL" id="TDD63457.1"/>
    </source>
</evidence>
<organism evidence="1 2">
    <name type="scientific">Kribbella antibiotica</name>
    <dbReference type="NCBI Taxonomy" id="190195"/>
    <lineage>
        <taxon>Bacteria</taxon>
        <taxon>Bacillati</taxon>
        <taxon>Actinomycetota</taxon>
        <taxon>Actinomycetes</taxon>
        <taxon>Propionibacteriales</taxon>
        <taxon>Kribbellaceae</taxon>
        <taxon>Kribbella</taxon>
    </lineage>
</organism>